<protein>
    <submittedName>
        <fullName evidence="3">Putative carboxylesterase 18</fullName>
        <ecNumber evidence="3">3.-.-.-</ecNumber>
    </submittedName>
</protein>
<reference evidence="3" key="1">
    <citation type="submission" date="2019-08" db="EMBL/GenBank/DDBJ databases">
        <title>Reference gene set and small RNA set construction with multiple tissues from Davidia involucrata Baill.</title>
        <authorList>
            <person name="Yang H."/>
            <person name="Zhou C."/>
            <person name="Li G."/>
            <person name="Wang J."/>
            <person name="Gao P."/>
            <person name="Wang M."/>
            <person name="Wang R."/>
            <person name="Zhao Y."/>
        </authorList>
    </citation>
    <scope>NUCLEOTIDE SEQUENCE</scope>
    <source>
        <tissue evidence="3">Mixed with DoveR01_LX</tissue>
    </source>
</reference>
<dbReference type="Pfam" id="PF07859">
    <property type="entry name" value="Abhydrolase_3"/>
    <property type="match status" value="1"/>
</dbReference>
<dbReference type="GO" id="GO:0016787">
    <property type="term" value="F:hydrolase activity"/>
    <property type="evidence" value="ECO:0007669"/>
    <property type="project" value="UniProtKB-KW"/>
</dbReference>
<dbReference type="AlphaFoldDB" id="A0A5B7BX61"/>
<dbReference type="PANTHER" id="PTHR23024:SF24">
    <property type="entry name" value="ALPHA_BETA HYDROLASE FOLD-3 DOMAIN-CONTAINING PROTEIN"/>
    <property type="match status" value="1"/>
</dbReference>
<evidence type="ECO:0000256" key="1">
    <source>
        <dbReference type="ARBA" id="ARBA00010515"/>
    </source>
</evidence>
<feature type="domain" description="Alpha/beta hydrolase fold-3" evidence="2">
    <location>
        <begin position="90"/>
        <end position="314"/>
    </location>
</feature>
<sequence>MEPTGKPQASPSFPLKTRITLVLISNVTDAFRRSNGTINRRLLKLFDFRAPPNPNPINGVKTSDVTVDPSRNLWFRLFVPTQPSEELPVVVFFHGGGFTFLSADSKAYDAVCRRFARKVPAVVVSVNYRLAPEHRFPSQYDDGFDVLKLLDEKKIEALPGNADISRCFLAGDSAGANLAHHVAKRASESKFQQLKVIGLVAIQPFFGGEERTESEKRLVGWQQLVSIERTDWLWKAFLPPPGEGEGHDRDHEAINVSGPRAADISGLAEFPAVVVVVGGFDALQDWQRRYYEWLKRSGKEAYLLEYPNMIHAFYIFPELPEAGQLISQIREFVHNQCSKL</sequence>
<evidence type="ECO:0000259" key="2">
    <source>
        <dbReference type="Pfam" id="PF07859"/>
    </source>
</evidence>
<comment type="similarity">
    <text evidence="1">Belongs to the 'GDXG' lipolytic enzyme family.</text>
</comment>
<dbReference type="InterPro" id="IPR050466">
    <property type="entry name" value="Carboxylest/Gibb_receptor"/>
</dbReference>
<keyword evidence="3" id="KW-0378">Hydrolase</keyword>
<dbReference type="InterPro" id="IPR013094">
    <property type="entry name" value="AB_hydrolase_3"/>
</dbReference>
<dbReference type="PANTHER" id="PTHR23024">
    <property type="entry name" value="ARYLACETAMIDE DEACETYLASE"/>
    <property type="match status" value="1"/>
</dbReference>
<evidence type="ECO:0000313" key="3">
    <source>
        <dbReference type="EMBL" id="MPA73255.1"/>
    </source>
</evidence>
<dbReference type="EMBL" id="GHES01042696">
    <property type="protein sequence ID" value="MPA73255.1"/>
    <property type="molecule type" value="Transcribed_RNA"/>
</dbReference>
<name>A0A5B7BX61_DAVIN</name>
<dbReference type="InterPro" id="IPR029058">
    <property type="entry name" value="AB_hydrolase_fold"/>
</dbReference>
<dbReference type="EC" id="3.-.-.-" evidence="3"/>
<dbReference type="Gene3D" id="3.40.50.1820">
    <property type="entry name" value="alpha/beta hydrolase"/>
    <property type="match status" value="1"/>
</dbReference>
<accession>A0A5B7BX61</accession>
<dbReference type="SUPFAM" id="SSF53474">
    <property type="entry name" value="alpha/beta-Hydrolases"/>
    <property type="match status" value="1"/>
</dbReference>
<organism evidence="3">
    <name type="scientific">Davidia involucrata</name>
    <name type="common">Dove tree</name>
    <dbReference type="NCBI Taxonomy" id="16924"/>
    <lineage>
        <taxon>Eukaryota</taxon>
        <taxon>Viridiplantae</taxon>
        <taxon>Streptophyta</taxon>
        <taxon>Embryophyta</taxon>
        <taxon>Tracheophyta</taxon>
        <taxon>Spermatophyta</taxon>
        <taxon>Magnoliopsida</taxon>
        <taxon>eudicotyledons</taxon>
        <taxon>Gunneridae</taxon>
        <taxon>Pentapetalae</taxon>
        <taxon>asterids</taxon>
        <taxon>Cornales</taxon>
        <taxon>Nyssaceae</taxon>
        <taxon>Davidia</taxon>
    </lineage>
</organism>
<gene>
    <name evidence="3" type="ORF">Din_042696</name>
</gene>
<proteinExistence type="inferred from homology"/>